<gene>
    <name evidence="4" type="ORF">OPKNFCMD_2075</name>
</gene>
<evidence type="ECO:0000256" key="1">
    <source>
        <dbReference type="ARBA" id="ARBA00006754"/>
    </source>
</evidence>
<reference evidence="4" key="2">
    <citation type="submission" date="2021-08" db="EMBL/GenBank/DDBJ databases">
        <authorList>
            <person name="Tani A."/>
            <person name="Ola A."/>
            <person name="Ogura Y."/>
            <person name="Katsura K."/>
            <person name="Hayashi T."/>
        </authorList>
    </citation>
    <scope>NUCLEOTIDE SEQUENCE</scope>
    <source>
        <strain evidence="4">KCTC 52305</strain>
    </source>
</reference>
<reference evidence="4" key="1">
    <citation type="journal article" date="2021" name="Front. Microbiol.">
        <title>Comprehensive Comparative Genomics and Phenotyping of Methylobacterium Species.</title>
        <authorList>
            <person name="Alessa O."/>
            <person name="Ogura Y."/>
            <person name="Fujitani Y."/>
            <person name="Takami H."/>
            <person name="Hayashi T."/>
            <person name="Sahin N."/>
            <person name="Tani A."/>
        </authorList>
    </citation>
    <scope>NUCLEOTIDE SEQUENCE</scope>
    <source>
        <strain evidence="4">KCTC 52305</strain>
    </source>
</reference>
<accession>A0ABQ4QX86</accession>
<dbReference type="RefSeq" id="WP_162501455.1">
    <property type="nucleotide sequence ID" value="NZ_BPQH01000005.1"/>
</dbReference>
<proteinExistence type="inferred from homology"/>
<dbReference type="SMART" id="SM00065">
    <property type="entry name" value="GAF"/>
    <property type="match status" value="1"/>
</dbReference>
<feature type="domain" description="GAF" evidence="3">
    <location>
        <begin position="23"/>
        <end position="174"/>
    </location>
</feature>
<organism evidence="4 5">
    <name type="scientific">Methylobacterium crusticola</name>
    <dbReference type="NCBI Taxonomy" id="1697972"/>
    <lineage>
        <taxon>Bacteria</taxon>
        <taxon>Pseudomonadati</taxon>
        <taxon>Pseudomonadota</taxon>
        <taxon>Alphaproteobacteria</taxon>
        <taxon>Hyphomicrobiales</taxon>
        <taxon>Methylobacteriaceae</taxon>
        <taxon>Methylobacterium</taxon>
    </lineage>
</organism>
<dbReference type="InterPro" id="IPR042070">
    <property type="entry name" value="PucR_C-HTH_sf"/>
</dbReference>
<comment type="caution">
    <text evidence="4">The sequence shown here is derived from an EMBL/GenBank/DDBJ whole genome shotgun (WGS) entry which is preliminary data.</text>
</comment>
<dbReference type="EMBL" id="BPQH01000005">
    <property type="protein sequence ID" value="GJD49345.1"/>
    <property type="molecule type" value="Genomic_DNA"/>
</dbReference>
<name>A0ABQ4QX86_9HYPH</name>
<feature type="region of interest" description="Disordered" evidence="2">
    <location>
        <begin position="428"/>
        <end position="484"/>
    </location>
</feature>
<dbReference type="Proteomes" id="UP001055167">
    <property type="component" value="Unassembled WGS sequence"/>
</dbReference>
<comment type="similarity">
    <text evidence="1">Belongs to the CdaR family.</text>
</comment>
<dbReference type="Gene3D" id="3.30.450.40">
    <property type="match status" value="1"/>
</dbReference>
<feature type="compositionally biased region" description="Basic and acidic residues" evidence="2">
    <location>
        <begin position="429"/>
        <end position="484"/>
    </location>
</feature>
<dbReference type="InterPro" id="IPR029016">
    <property type="entry name" value="GAF-like_dom_sf"/>
</dbReference>
<dbReference type="Pfam" id="PF13556">
    <property type="entry name" value="HTH_30"/>
    <property type="match status" value="1"/>
</dbReference>
<evidence type="ECO:0000259" key="3">
    <source>
        <dbReference type="SMART" id="SM00065"/>
    </source>
</evidence>
<protein>
    <recommendedName>
        <fullName evidence="3">GAF domain-containing protein</fullName>
    </recommendedName>
</protein>
<dbReference type="PANTHER" id="PTHR33744">
    <property type="entry name" value="CARBOHYDRATE DIACID REGULATOR"/>
    <property type="match status" value="1"/>
</dbReference>
<sequence>MADQASWLRSLRDVASRISSDADLDALLRDLIRSACEHGAWDLGSIMAVDAAGGYAHVMARHDSALLRRRLEDRWALATSPALVALRRGEPVYIRDARESEAFPGYRREAFERDYRTVLVIPMACTDAEGHPLVLVVVSRAVREVSGDDLAFMGMIVHLGAIAIERGHRHRAQAAAAEQLRRALLAQGSLLREVLAGGSTAALAGRLSDLLKAPVLVVDFFASSLLATGSPVPEAYDDDAWRRALDGPLGRRILREVRGAVAQPHGGTVALRLTDGPAPPLSARVEALMVDSDAVGALLTFGGEEAGDLRNLMRDSAKLALGVQMMRSVLRFRFETRTLTELFFEIVERRWRDPEDVADRARRLGLSLATPARMLVVDFPEQASRPPARPADHAVDGHHAVALLARQLGLPAHVVAIGGGLVCLLPQEGEGRPPPEEEGHLPEEGRRRSLAEDRPRSPREGRRRPPQEGRRRPPQEGGREPERIARFARRVAETLRHSFDREPIVVLGGDCEGLDAYAREWERCWRMIRIARAFGRSGALSAPDFGPLPMLIGAADSADVRRFIDGAIGRVVAHDRDNGTPYLETLAAYLRAGCRSQPCADAMGLHVTTLRYRLSRIGDLFGIDVDTPERRFAVELALQLHGLIENSLPSPG</sequence>
<dbReference type="InterPro" id="IPR025736">
    <property type="entry name" value="PucR_C-HTH_dom"/>
</dbReference>
<dbReference type="PANTHER" id="PTHR33744:SF1">
    <property type="entry name" value="DNA-BINDING TRANSCRIPTIONAL ACTIVATOR ADER"/>
    <property type="match status" value="1"/>
</dbReference>
<evidence type="ECO:0000313" key="5">
    <source>
        <dbReference type="Proteomes" id="UP001055167"/>
    </source>
</evidence>
<dbReference type="InterPro" id="IPR041522">
    <property type="entry name" value="CdaR_GGDEF"/>
</dbReference>
<dbReference type="SUPFAM" id="SSF55781">
    <property type="entry name" value="GAF domain-like"/>
    <property type="match status" value="1"/>
</dbReference>
<dbReference type="Gene3D" id="1.10.10.2840">
    <property type="entry name" value="PucR C-terminal helix-turn-helix domain"/>
    <property type="match status" value="1"/>
</dbReference>
<keyword evidence="5" id="KW-1185">Reference proteome</keyword>
<dbReference type="InterPro" id="IPR003018">
    <property type="entry name" value="GAF"/>
</dbReference>
<evidence type="ECO:0000256" key="2">
    <source>
        <dbReference type="SAM" id="MobiDB-lite"/>
    </source>
</evidence>
<dbReference type="InterPro" id="IPR051448">
    <property type="entry name" value="CdaR-like_regulators"/>
</dbReference>
<dbReference type="Pfam" id="PF17853">
    <property type="entry name" value="GGDEF_2"/>
    <property type="match status" value="1"/>
</dbReference>
<evidence type="ECO:0000313" key="4">
    <source>
        <dbReference type="EMBL" id="GJD49345.1"/>
    </source>
</evidence>
<dbReference type="Pfam" id="PF13185">
    <property type="entry name" value="GAF_2"/>
    <property type="match status" value="1"/>
</dbReference>